<dbReference type="GO" id="GO:0022857">
    <property type="term" value="F:transmembrane transporter activity"/>
    <property type="evidence" value="ECO:0007669"/>
    <property type="project" value="InterPro"/>
</dbReference>
<keyword evidence="2" id="KW-0813">Transport</keyword>
<gene>
    <name evidence="8" type="ORF">EDB81DRAFT_665739</name>
</gene>
<evidence type="ECO:0000256" key="7">
    <source>
        <dbReference type="SAM" id="Phobius"/>
    </source>
</evidence>
<feature type="transmembrane region" description="Helical" evidence="7">
    <location>
        <begin position="276"/>
        <end position="298"/>
    </location>
</feature>
<evidence type="ECO:0000256" key="1">
    <source>
        <dbReference type="ARBA" id="ARBA00004141"/>
    </source>
</evidence>
<dbReference type="PIRSF" id="PIRSF006060">
    <property type="entry name" value="AA_transporter"/>
    <property type="match status" value="1"/>
</dbReference>
<keyword evidence="5 7" id="KW-0472">Membrane</keyword>
<keyword evidence="4 7" id="KW-1133">Transmembrane helix</keyword>
<reference evidence="8" key="1">
    <citation type="journal article" date="2021" name="Nat. Commun.">
        <title>Genetic determinants of endophytism in the Arabidopsis root mycobiome.</title>
        <authorList>
            <person name="Mesny F."/>
            <person name="Miyauchi S."/>
            <person name="Thiergart T."/>
            <person name="Pickel B."/>
            <person name="Atanasova L."/>
            <person name="Karlsson M."/>
            <person name="Huettel B."/>
            <person name="Barry K.W."/>
            <person name="Haridas S."/>
            <person name="Chen C."/>
            <person name="Bauer D."/>
            <person name="Andreopoulos W."/>
            <person name="Pangilinan J."/>
            <person name="LaButti K."/>
            <person name="Riley R."/>
            <person name="Lipzen A."/>
            <person name="Clum A."/>
            <person name="Drula E."/>
            <person name="Henrissat B."/>
            <person name="Kohler A."/>
            <person name="Grigoriev I.V."/>
            <person name="Martin F.M."/>
            <person name="Hacquard S."/>
        </authorList>
    </citation>
    <scope>NUCLEOTIDE SEQUENCE</scope>
    <source>
        <strain evidence="8">MPI-CAGE-AT-0147</strain>
    </source>
</reference>
<sequence>MDYDTKNSYSQSTKVDVDSPKPTNADDARLAQLGHTQELNRQYSLLTLGALCICLMGTWEALSSVVATALLSGGAPCLFYNLLISVICTLCIATSLAEIASIYPTAGGQYHWVAALSPASSRSAASFMTGWISVGGQTVLTSSAAFAAGLQLQALIILNDDSYIPARWQGMLFYWAILVYAMVMNIWGSKLLPTANLLSGVLHIGGFVAILITLGVMAEKNTASFVFTEFVNSSGWDNDGISWLVGLLSAVYPFLGYDAACHLAEEMPDASRNVPMAMIGSVAANGLMGLTYGTMLLFSTSSLGALLETKTGFPFMQIFSDVTKNNAGTTIMSLIITGTATAATVAGVTSTSRTLWAFARDRATPYDRYLSKVNKEQQIPVRSVVLITVLQMLLGFIYLGNTTAFNAILSMAIIGMYASYIIPIIYMLVFGRKTLSPSEYGPFKLGPALGPVLNVVSMVWIVVVIIFSTFPSAMPVTPQNMNYSIVVIAGWLVFGVVYYLGFAKTKFEVPMVGAMVVTGVPIPEGSVC</sequence>
<keyword evidence="3 7" id="KW-0812">Transmembrane</keyword>
<evidence type="ECO:0000313" key="9">
    <source>
        <dbReference type="Proteomes" id="UP000738349"/>
    </source>
</evidence>
<protein>
    <submittedName>
        <fullName evidence="8">Amino acid permease</fullName>
    </submittedName>
</protein>
<evidence type="ECO:0000256" key="4">
    <source>
        <dbReference type="ARBA" id="ARBA00022989"/>
    </source>
</evidence>
<evidence type="ECO:0000256" key="3">
    <source>
        <dbReference type="ARBA" id="ARBA00022692"/>
    </source>
</evidence>
<comment type="caution">
    <text evidence="8">The sequence shown here is derived from an EMBL/GenBank/DDBJ whole genome shotgun (WGS) entry which is preliminary data.</text>
</comment>
<feature type="transmembrane region" description="Helical" evidence="7">
    <location>
        <begin position="482"/>
        <end position="501"/>
    </location>
</feature>
<feature type="transmembrane region" description="Helical" evidence="7">
    <location>
        <begin position="45"/>
        <end position="72"/>
    </location>
</feature>
<feature type="compositionally biased region" description="Polar residues" evidence="6">
    <location>
        <begin position="1"/>
        <end position="14"/>
    </location>
</feature>
<dbReference type="PANTHER" id="PTHR45649">
    <property type="entry name" value="AMINO-ACID PERMEASE BAT1"/>
    <property type="match status" value="1"/>
</dbReference>
<feature type="transmembrane region" description="Helical" evidence="7">
    <location>
        <begin position="379"/>
        <end position="399"/>
    </location>
</feature>
<feature type="transmembrane region" description="Helical" evidence="7">
    <location>
        <begin position="405"/>
        <end position="430"/>
    </location>
</feature>
<feature type="transmembrane region" description="Helical" evidence="7">
    <location>
        <begin position="195"/>
        <end position="218"/>
    </location>
</feature>
<feature type="transmembrane region" description="Helical" evidence="7">
    <location>
        <begin position="124"/>
        <end position="148"/>
    </location>
</feature>
<proteinExistence type="predicted"/>
<dbReference type="GO" id="GO:0016020">
    <property type="term" value="C:membrane"/>
    <property type="evidence" value="ECO:0007669"/>
    <property type="project" value="UniProtKB-SubCell"/>
</dbReference>
<dbReference type="InterPro" id="IPR002293">
    <property type="entry name" value="AA/rel_permease1"/>
</dbReference>
<dbReference type="AlphaFoldDB" id="A0A9P9DQ85"/>
<evidence type="ECO:0000256" key="5">
    <source>
        <dbReference type="ARBA" id="ARBA00023136"/>
    </source>
</evidence>
<dbReference type="Pfam" id="PF13520">
    <property type="entry name" value="AA_permease_2"/>
    <property type="match status" value="1"/>
</dbReference>
<dbReference type="PANTHER" id="PTHR45649:SF14">
    <property type="entry name" value="GABA PERMEASE"/>
    <property type="match status" value="1"/>
</dbReference>
<feature type="transmembrane region" description="Helical" evidence="7">
    <location>
        <begin position="168"/>
        <end position="188"/>
    </location>
</feature>
<comment type="subcellular location">
    <subcellularLocation>
        <location evidence="1">Membrane</location>
        <topology evidence="1">Multi-pass membrane protein</topology>
    </subcellularLocation>
</comment>
<evidence type="ECO:0000256" key="6">
    <source>
        <dbReference type="SAM" id="MobiDB-lite"/>
    </source>
</evidence>
<accession>A0A9P9DQ85</accession>
<feature type="region of interest" description="Disordered" evidence="6">
    <location>
        <begin position="1"/>
        <end position="23"/>
    </location>
</feature>
<dbReference type="OrthoDB" id="3257095at2759"/>
<dbReference type="Gene3D" id="1.20.1740.10">
    <property type="entry name" value="Amino acid/polyamine transporter I"/>
    <property type="match status" value="1"/>
</dbReference>
<feature type="transmembrane region" description="Helical" evidence="7">
    <location>
        <begin position="451"/>
        <end position="470"/>
    </location>
</feature>
<keyword evidence="9" id="KW-1185">Reference proteome</keyword>
<dbReference type="EMBL" id="JAGMUV010000023">
    <property type="protein sequence ID" value="KAH7123042.1"/>
    <property type="molecule type" value="Genomic_DNA"/>
</dbReference>
<feature type="transmembrane region" description="Helical" evidence="7">
    <location>
        <begin position="78"/>
        <end position="103"/>
    </location>
</feature>
<dbReference type="Proteomes" id="UP000738349">
    <property type="component" value="Unassembled WGS sequence"/>
</dbReference>
<evidence type="ECO:0000256" key="2">
    <source>
        <dbReference type="ARBA" id="ARBA00022448"/>
    </source>
</evidence>
<organism evidence="8 9">
    <name type="scientific">Dactylonectria macrodidyma</name>
    <dbReference type="NCBI Taxonomy" id="307937"/>
    <lineage>
        <taxon>Eukaryota</taxon>
        <taxon>Fungi</taxon>
        <taxon>Dikarya</taxon>
        <taxon>Ascomycota</taxon>
        <taxon>Pezizomycotina</taxon>
        <taxon>Sordariomycetes</taxon>
        <taxon>Hypocreomycetidae</taxon>
        <taxon>Hypocreales</taxon>
        <taxon>Nectriaceae</taxon>
        <taxon>Dactylonectria</taxon>
    </lineage>
</organism>
<name>A0A9P9DQ85_9HYPO</name>
<feature type="transmembrane region" description="Helical" evidence="7">
    <location>
        <begin position="331"/>
        <end position="358"/>
    </location>
</feature>
<evidence type="ECO:0000313" key="8">
    <source>
        <dbReference type="EMBL" id="KAH7123042.1"/>
    </source>
</evidence>